<dbReference type="EMBL" id="JACVXD010000001">
    <property type="protein sequence ID" value="MBD0822395.1"/>
    <property type="molecule type" value="Genomic_DNA"/>
</dbReference>
<dbReference type="InterPro" id="IPR032508">
    <property type="entry name" value="FecR_C"/>
</dbReference>
<dbReference type="RefSeq" id="WP_188221721.1">
    <property type="nucleotide sequence ID" value="NZ_JACVXD010000001.1"/>
</dbReference>
<evidence type="ECO:0000259" key="3">
    <source>
        <dbReference type="Pfam" id="PF16344"/>
    </source>
</evidence>
<name>A0A8J6PMV5_9FLAO</name>
<proteinExistence type="predicted"/>
<dbReference type="Gene3D" id="2.60.120.1440">
    <property type="match status" value="1"/>
</dbReference>
<keyword evidence="1" id="KW-0812">Transmembrane</keyword>
<dbReference type="PANTHER" id="PTHR30273">
    <property type="entry name" value="PERIPLASMIC SIGNAL SENSOR AND SIGMA FACTOR ACTIVATOR FECR-RELATED"/>
    <property type="match status" value="1"/>
</dbReference>
<reference evidence="4 5" key="1">
    <citation type="journal article" date="2018" name="J. Microbiol.">
        <title>Aestuariibaculum marinum sp. nov., a marine bacterium isolated from seawater in South Korea.</title>
        <authorList>
            <person name="Choi J."/>
            <person name="Lee D."/>
            <person name="Jang J.H."/>
            <person name="Cha S."/>
            <person name="Seo T."/>
        </authorList>
    </citation>
    <scope>NUCLEOTIDE SEQUENCE [LARGE SCALE GENOMIC DNA]</scope>
    <source>
        <strain evidence="4 5">IP7</strain>
    </source>
</reference>
<dbReference type="Proteomes" id="UP000621516">
    <property type="component" value="Unassembled WGS sequence"/>
</dbReference>
<dbReference type="InterPro" id="IPR012373">
    <property type="entry name" value="Ferrdict_sens_TM"/>
</dbReference>
<dbReference type="InterPro" id="IPR006860">
    <property type="entry name" value="FecR"/>
</dbReference>
<organism evidence="4 5">
    <name type="scientific">Aestuariibaculum marinum</name>
    <dbReference type="NCBI Taxonomy" id="2683592"/>
    <lineage>
        <taxon>Bacteria</taxon>
        <taxon>Pseudomonadati</taxon>
        <taxon>Bacteroidota</taxon>
        <taxon>Flavobacteriia</taxon>
        <taxon>Flavobacteriales</taxon>
        <taxon>Flavobacteriaceae</taxon>
    </lineage>
</organism>
<evidence type="ECO:0000259" key="2">
    <source>
        <dbReference type="Pfam" id="PF04773"/>
    </source>
</evidence>
<dbReference type="PANTHER" id="PTHR30273:SF2">
    <property type="entry name" value="PROTEIN FECR"/>
    <property type="match status" value="1"/>
</dbReference>
<dbReference type="GO" id="GO:0016989">
    <property type="term" value="F:sigma factor antagonist activity"/>
    <property type="evidence" value="ECO:0007669"/>
    <property type="project" value="TreeGrafter"/>
</dbReference>
<feature type="domain" description="FecR protein" evidence="2">
    <location>
        <begin position="180"/>
        <end position="273"/>
    </location>
</feature>
<sequence length="389" mass="44496">MKKMQNTEKQYIAELIYKSITHTLSESEQQVLKEWLEDKEHFELYEKITNSDYIKSKLAIYQKIDANKIYNGLEKRLIESDQKVRRLKLKKILRYAAIVVVLLGIGGVYQSGYFTSQPKLVFPNESITLQLENGNVKVINEDGSSTVTNSEGEVVGSQTGKQLVYTGTNEQEKLVYNTLTIPYGKRFEIQLSDGTIVNLNAGTSLKYPVKFIKGKQRTVFLKGEAFFNVAKDKDHPFIVNSEGLDVQVLGTQFNMSSYPEDLNTDVVLVEGSVYLSASKDKSNSAILEPGFKGSINKKSKEKISTKPVITSIYTAWIEGELVFRNITFKDMLKRMERHYNIEIVNTNSVLKEEKFNASFRMEPIEKILEYFKITYGIDYEIKDNKILIK</sequence>
<dbReference type="Gene3D" id="3.55.50.30">
    <property type="match status" value="1"/>
</dbReference>
<evidence type="ECO:0000313" key="5">
    <source>
        <dbReference type="Proteomes" id="UP000621516"/>
    </source>
</evidence>
<gene>
    <name evidence="4" type="ORF">ICJ85_00010</name>
</gene>
<feature type="transmembrane region" description="Helical" evidence="1">
    <location>
        <begin position="92"/>
        <end position="109"/>
    </location>
</feature>
<feature type="domain" description="Protein FecR C-terminal" evidence="3">
    <location>
        <begin position="320"/>
        <end position="388"/>
    </location>
</feature>
<dbReference type="Pfam" id="PF04773">
    <property type="entry name" value="FecR"/>
    <property type="match status" value="1"/>
</dbReference>
<keyword evidence="1" id="KW-0472">Membrane</keyword>
<dbReference type="AlphaFoldDB" id="A0A8J6PMV5"/>
<keyword evidence="5" id="KW-1185">Reference proteome</keyword>
<evidence type="ECO:0000256" key="1">
    <source>
        <dbReference type="SAM" id="Phobius"/>
    </source>
</evidence>
<comment type="caution">
    <text evidence="4">The sequence shown here is derived from an EMBL/GenBank/DDBJ whole genome shotgun (WGS) entry which is preliminary data.</text>
</comment>
<accession>A0A8J6PMV5</accession>
<keyword evidence="1" id="KW-1133">Transmembrane helix</keyword>
<protein>
    <submittedName>
        <fullName evidence="4">DUF4974 domain-containing protein</fullName>
    </submittedName>
</protein>
<evidence type="ECO:0000313" key="4">
    <source>
        <dbReference type="EMBL" id="MBD0822395.1"/>
    </source>
</evidence>
<dbReference type="Pfam" id="PF16344">
    <property type="entry name" value="FecR_C"/>
    <property type="match status" value="1"/>
</dbReference>